<feature type="non-terminal residue" evidence="2">
    <location>
        <position position="1"/>
    </location>
</feature>
<reference evidence="2 3" key="1">
    <citation type="journal article" date="2013" name="Proc. Natl. Acad. Sci. U.S.A.">
        <title>The king cobra genome reveals dynamic gene evolution and adaptation in the snake venom system.</title>
        <authorList>
            <person name="Vonk F.J."/>
            <person name="Casewell N.R."/>
            <person name="Henkel C.V."/>
            <person name="Heimberg A.M."/>
            <person name="Jansen H.J."/>
            <person name="McCleary R.J."/>
            <person name="Kerkkamp H.M."/>
            <person name="Vos R.A."/>
            <person name="Guerreiro I."/>
            <person name="Calvete J.J."/>
            <person name="Wuster W."/>
            <person name="Woods A.E."/>
            <person name="Logan J.M."/>
            <person name="Harrison R.A."/>
            <person name="Castoe T.A."/>
            <person name="de Koning A.P."/>
            <person name="Pollock D.D."/>
            <person name="Yandell M."/>
            <person name="Calderon D."/>
            <person name="Renjifo C."/>
            <person name="Currier R.B."/>
            <person name="Salgado D."/>
            <person name="Pla D."/>
            <person name="Sanz L."/>
            <person name="Hyder A.S."/>
            <person name="Ribeiro J.M."/>
            <person name="Arntzen J.W."/>
            <person name="van den Thillart G.E."/>
            <person name="Boetzer M."/>
            <person name="Pirovano W."/>
            <person name="Dirks R.P."/>
            <person name="Spaink H.P."/>
            <person name="Duboule D."/>
            <person name="McGlinn E."/>
            <person name="Kini R.M."/>
            <person name="Richardson M.K."/>
        </authorList>
    </citation>
    <scope>NUCLEOTIDE SEQUENCE</scope>
    <source>
        <tissue evidence="2">Blood</tissue>
    </source>
</reference>
<evidence type="ECO:0000313" key="3">
    <source>
        <dbReference type="Proteomes" id="UP000018936"/>
    </source>
</evidence>
<evidence type="ECO:0000313" key="2">
    <source>
        <dbReference type="EMBL" id="ETE60494.1"/>
    </source>
</evidence>
<organism evidence="2 3">
    <name type="scientific">Ophiophagus hannah</name>
    <name type="common">King cobra</name>
    <name type="synonym">Naja hannah</name>
    <dbReference type="NCBI Taxonomy" id="8665"/>
    <lineage>
        <taxon>Eukaryota</taxon>
        <taxon>Metazoa</taxon>
        <taxon>Chordata</taxon>
        <taxon>Craniata</taxon>
        <taxon>Vertebrata</taxon>
        <taxon>Euteleostomi</taxon>
        <taxon>Lepidosauria</taxon>
        <taxon>Squamata</taxon>
        <taxon>Bifurcata</taxon>
        <taxon>Unidentata</taxon>
        <taxon>Episquamata</taxon>
        <taxon>Toxicofera</taxon>
        <taxon>Serpentes</taxon>
        <taxon>Colubroidea</taxon>
        <taxon>Elapidae</taxon>
        <taxon>Elapinae</taxon>
        <taxon>Ophiophagus</taxon>
    </lineage>
</organism>
<sequence length="84" mass="8937">MPEWRDEFQSWFCARVRRVFSLGPHPLQAPKELASEKVANGSSAPLCVPPSEESGRGGGSSSALNGLFQAPQLLQVPSTAGAAW</sequence>
<dbReference type="OrthoDB" id="48943at2759"/>
<dbReference type="EMBL" id="AZIM01004625">
    <property type="protein sequence ID" value="ETE60494.1"/>
    <property type="molecule type" value="Genomic_DNA"/>
</dbReference>
<dbReference type="AlphaFoldDB" id="V8NE22"/>
<accession>V8NE22</accession>
<dbReference type="Proteomes" id="UP000018936">
    <property type="component" value="Unassembled WGS sequence"/>
</dbReference>
<gene>
    <name evidence="2" type="primary">ATP13A3</name>
    <name evidence="2" type="ORF">L345_13765</name>
</gene>
<keyword evidence="3" id="KW-1185">Reference proteome</keyword>
<proteinExistence type="predicted"/>
<protein>
    <submittedName>
        <fullName evidence="2">Putative cation-transporting ATPase</fullName>
    </submittedName>
</protein>
<name>V8NE22_OPHHA</name>
<comment type="caution">
    <text evidence="2">The sequence shown here is derived from an EMBL/GenBank/DDBJ whole genome shotgun (WGS) entry which is preliminary data.</text>
</comment>
<feature type="region of interest" description="Disordered" evidence="1">
    <location>
        <begin position="38"/>
        <end position="63"/>
    </location>
</feature>
<evidence type="ECO:0000256" key="1">
    <source>
        <dbReference type="SAM" id="MobiDB-lite"/>
    </source>
</evidence>